<evidence type="ECO:0000256" key="4">
    <source>
        <dbReference type="ARBA" id="ARBA00023242"/>
    </source>
</evidence>
<feature type="domain" description="NAC" evidence="5">
    <location>
        <begin position="94"/>
        <end position="294"/>
    </location>
</feature>
<dbReference type="PANTHER" id="PTHR31744">
    <property type="entry name" value="PROTEIN CUP-SHAPED COTYLEDON 2-RELATED"/>
    <property type="match status" value="1"/>
</dbReference>
<keyword evidence="4" id="KW-0539">Nucleus</keyword>
<sequence length="450" mass="50231">MTAGWCRPPGPVPLLCHVIGASWIFMQSHGHKHQALSKLLWFIFHRYWMGDGPFRLPLDDSTEDSENTGGSTAICELPIIEDTMSILSMVEAKLPPGFRFHPRDDELICDYLAAKLAGDGGVGFRGWPIMVEDVDLNKCEPWDLPGQLSSLGIIFRMVLSKLPSGRHDERSLSWSLIPLQLAYAFPSTSSSLATACVGGKEWYFFSLRDRKYATGQRTNRATMSGYWKATGKDRSVTRKGFLVGMRKTLVFYQGRAPKGKKTEWVMHEYRMEESATTPNLPFKEDWVLCRVFYKSRGMSTKQSMETSHDDSSPQSLPALMDNYITLDQTPLNLEGFEQVPCFSSTAPNLVPHLSPLERDMPLPRCLAQTGGLPDPSSGLNHLTGDRKVLRSVLNNLTKLEDDPKGEVVPNFGEGCLGAYLTQSSLPSTWNPFLGFDENGGCLKNLEPHFA</sequence>
<accession>A0A9E7HN09</accession>
<dbReference type="InterPro" id="IPR003441">
    <property type="entry name" value="NAC-dom"/>
</dbReference>
<dbReference type="GO" id="GO:0003677">
    <property type="term" value="F:DNA binding"/>
    <property type="evidence" value="ECO:0007669"/>
    <property type="project" value="UniProtKB-KW"/>
</dbReference>
<evidence type="ECO:0000256" key="3">
    <source>
        <dbReference type="ARBA" id="ARBA00023163"/>
    </source>
</evidence>
<evidence type="ECO:0000313" key="7">
    <source>
        <dbReference type="Proteomes" id="UP001055439"/>
    </source>
</evidence>
<dbReference type="Proteomes" id="UP001055439">
    <property type="component" value="Chromosome 8"/>
</dbReference>
<evidence type="ECO:0000259" key="5">
    <source>
        <dbReference type="PROSITE" id="PS51005"/>
    </source>
</evidence>
<dbReference type="OrthoDB" id="744205at2759"/>
<name>A0A9E7HN09_9LILI</name>
<dbReference type="Gene3D" id="2.170.150.80">
    <property type="entry name" value="NAC domain"/>
    <property type="match status" value="1"/>
</dbReference>
<gene>
    <name evidence="6" type="ORF">MUK42_03187</name>
</gene>
<dbReference type="SUPFAM" id="SSF101941">
    <property type="entry name" value="NAC domain"/>
    <property type="match status" value="1"/>
</dbReference>
<dbReference type="Pfam" id="PF02365">
    <property type="entry name" value="NAM"/>
    <property type="match status" value="2"/>
</dbReference>
<keyword evidence="7" id="KW-1185">Reference proteome</keyword>
<dbReference type="PANTHER" id="PTHR31744:SF96">
    <property type="entry name" value="NAC DOMAIN-CONTAINING PROTEIN 21_22"/>
    <property type="match status" value="1"/>
</dbReference>
<organism evidence="6 7">
    <name type="scientific">Musa troglodytarum</name>
    <name type="common">fe'i banana</name>
    <dbReference type="NCBI Taxonomy" id="320322"/>
    <lineage>
        <taxon>Eukaryota</taxon>
        <taxon>Viridiplantae</taxon>
        <taxon>Streptophyta</taxon>
        <taxon>Embryophyta</taxon>
        <taxon>Tracheophyta</taxon>
        <taxon>Spermatophyta</taxon>
        <taxon>Magnoliopsida</taxon>
        <taxon>Liliopsida</taxon>
        <taxon>Zingiberales</taxon>
        <taxon>Musaceae</taxon>
        <taxon>Musa</taxon>
    </lineage>
</organism>
<evidence type="ECO:0000313" key="6">
    <source>
        <dbReference type="EMBL" id="URE37514.1"/>
    </source>
</evidence>
<dbReference type="GO" id="GO:0006355">
    <property type="term" value="P:regulation of DNA-templated transcription"/>
    <property type="evidence" value="ECO:0007669"/>
    <property type="project" value="InterPro"/>
</dbReference>
<dbReference type="PROSITE" id="PS51005">
    <property type="entry name" value="NAC"/>
    <property type="match status" value="1"/>
</dbReference>
<dbReference type="EMBL" id="CP097510">
    <property type="protein sequence ID" value="URE37514.1"/>
    <property type="molecule type" value="Genomic_DNA"/>
</dbReference>
<evidence type="ECO:0000256" key="1">
    <source>
        <dbReference type="ARBA" id="ARBA00023015"/>
    </source>
</evidence>
<keyword evidence="1" id="KW-0805">Transcription regulation</keyword>
<keyword evidence="3" id="KW-0804">Transcription</keyword>
<dbReference type="InterPro" id="IPR036093">
    <property type="entry name" value="NAC_dom_sf"/>
</dbReference>
<proteinExistence type="predicted"/>
<evidence type="ECO:0000256" key="2">
    <source>
        <dbReference type="ARBA" id="ARBA00023125"/>
    </source>
</evidence>
<dbReference type="AlphaFoldDB" id="A0A9E7HN09"/>
<reference evidence="6" key="1">
    <citation type="submission" date="2022-05" db="EMBL/GenBank/DDBJ databases">
        <title>The Musa troglodytarum L. genome provides insights into the mechanism of non-climacteric behaviour and enrichment of carotenoids.</title>
        <authorList>
            <person name="Wang J."/>
        </authorList>
    </citation>
    <scope>NUCLEOTIDE SEQUENCE</scope>
    <source>
        <tissue evidence="6">Leaf</tissue>
    </source>
</reference>
<protein>
    <submittedName>
        <fullName evidence="6">NAC domain-containing protein 21</fullName>
    </submittedName>
</protein>
<keyword evidence="2" id="KW-0238">DNA-binding</keyword>